<evidence type="ECO:0000259" key="4">
    <source>
        <dbReference type="PROSITE" id="PS50932"/>
    </source>
</evidence>
<proteinExistence type="predicted"/>
<dbReference type="SUPFAM" id="SSF53822">
    <property type="entry name" value="Periplasmic binding protein-like I"/>
    <property type="match status" value="1"/>
</dbReference>
<evidence type="ECO:0000313" key="6">
    <source>
        <dbReference type="Proteomes" id="UP000245697"/>
    </source>
</evidence>
<dbReference type="GO" id="GO:0003700">
    <property type="term" value="F:DNA-binding transcription factor activity"/>
    <property type="evidence" value="ECO:0007669"/>
    <property type="project" value="TreeGrafter"/>
</dbReference>
<dbReference type="InterPro" id="IPR046335">
    <property type="entry name" value="LacI/GalR-like_sensor"/>
</dbReference>
<dbReference type="CDD" id="cd01392">
    <property type="entry name" value="HTH_LacI"/>
    <property type="match status" value="1"/>
</dbReference>
<evidence type="ECO:0000256" key="3">
    <source>
        <dbReference type="ARBA" id="ARBA00023163"/>
    </source>
</evidence>
<dbReference type="Proteomes" id="UP000245697">
    <property type="component" value="Unassembled WGS sequence"/>
</dbReference>
<reference evidence="5 6" key="1">
    <citation type="submission" date="2018-05" db="EMBL/GenBank/DDBJ databases">
        <title>Genomic Encyclopedia of Archaeal and Bacterial Type Strains, Phase II (KMG-II): from individual species to whole genera.</title>
        <authorList>
            <person name="Goeker M."/>
        </authorList>
    </citation>
    <scope>NUCLEOTIDE SEQUENCE [LARGE SCALE GENOMIC DNA]</scope>
    <source>
        <strain evidence="5 6">DSM 45184</strain>
    </source>
</reference>
<keyword evidence="2" id="KW-0238">DNA-binding</keyword>
<dbReference type="PANTHER" id="PTHR30146">
    <property type="entry name" value="LACI-RELATED TRANSCRIPTIONAL REPRESSOR"/>
    <property type="match status" value="1"/>
</dbReference>
<dbReference type="Pfam" id="PF13377">
    <property type="entry name" value="Peripla_BP_3"/>
    <property type="match status" value="1"/>
</dbReference>
<dbReference type="RefSeq" id="WP_239170503.1">
    <property type="nucleotide sequence ID" value="NZ_BONA01000078.1"/>
</dbReference>
<name>A0A316EUS5_9ACTN</name>
<protein>
    <submittedName>
        <fullName evidence="5">LacI family transcriptional regulator</fullName>
    </submittedName>
</protein>
<organism evidence="5 6">
    <name type="scientific">Actinoplanes xinjiangensis</name>
    <dbReference type="NCBI Taxonomy" id="512350"/>
    <lineage>
        <taxon>Bacteria</taxon>
        <taxon>Bacillati</taxon>
        <taxon>Actinomycetota</taxon>
        <taxon>Actinomycetes</taxon>
        <taxon>Micromonosporales</taxon>
        <taxon>Micromonosporaceae</taxon>
        <taxon>Actinoplanes</taxon>
    </lineage>
</organism>
<keyword evidence="3" id="KW-0804">Transcription</keyword>
<dbReference type="EMBL" id="QGGR01000025">
    <property type="protein sequence ID" value="PWK35857.1"/>
    <property type="molecule type" value="Genomic_DNA"/>
</dbReference>
<dbReference type="SMART" id="SM00354">
    <property type="entry name" value="HTH_LACI"/>
    <property type="match status" value="1"/>
</dbReference>
<dbReference type="AlphaFoldDB" id="A0A316EUS5"/>
<dbReference type="Gene3D" id="1.10.260.40">
    <property type="entry name" value="lambda repressor-like DNA-binding domains"/>
    <property type="match status" value="1"/>
</dbReference>
<evidence type="ECO:0000256" key="1">
    <source>
        <dbReference type="ARBA" id="ARBA00023015"/>
    </source>
</evidence>
<dbReference type="InterPro" id="IPR000843">
    <property type="entry name" value="HTH_LacI"/>
</dbReference>
<dbReference type="GO" id="GO:0000976">
    <property type="term" value="F:transcription cis-regulatory region binding"/>
    <property type="evidence" value="ECO:0007669"/>
    <property type="project" value="TreeGrafter"/>
</dbReference>
<dbReference type="InterPro" id="IPR010982">
    <property type="entry name" value="Lambda_DNA-bd_dom_sf"/>
</dbReference>
<sequence length="337" mass="35836">MKKRATVRQIAADTGLSIATVSRVLNDQANVAPQTRESVLRAAGRLGHDGLPRRAPAGGVFVRCPYLLDDYFGPMVSSIVETVELHGMTAVVNAGTAARRPGVLTGLPRTAGLAGGVLILPPESPVDLARLRDQAFPFVVLDPRTSPPRDIVAVSSAHVTGARLLMAHLVELGHRQVGIIAGPKEWLVTTSRMAGYVAALADAGVLPSPERIRFVNEPSMDNGYRAAAELLDQPVRPTALACFNDKTAVGALRAARERGLRVPQDLSIGGFDDADIGQATEPMLTTVHQPLAEMGRMAVTMLVRMLKGHALDARHVELGTDLVVRGSTGPMRQVTEV</sequence>
<feature type="domain" description="HTH lacI-type" evidence="4">
    <location>
        <begin position="5"/>
        <end position="47"/>
    </location>
</feature>
<evidence type="ECO:0000256" key="2">
    <source>
        <dbReference type="ARBA" id="ARBA00023125"/>
    </source>
</evidence>
<dbReference type="SUPFAM" id="SSF47413">
    <property type="entry name" value="lambda repressor-like DNA-binding domains"/>
    <property type="match status" value="1"/>
</dbReference>
<dbReference type="InterPro" id="IPR028082">
    <property type="entry name" value="Peripla_BP_I"/>
</dbReference>
<dbReference type="PANTHER" id="PTHR30146:SF153">
    <property type="entry name" value="LACTOSE OPERON REPRESSOR"/>
    <property type="match status" value="1"/>
</dbReference>
<gene>
    <name evidence="5" type="ORF">BC793_12558</name>
</gene>
<keyword evidence="6" id="KW-1185">Reference proteome</keyword>
<dbReference type="Gene3D" id="3.40.50.2300">
    <property type="match status" value="2"/>
</dbReference>
<dbReference type="Pfam" id="PF00356">
    <property type="entry name" value="LacI"/>
    <property type="match status" value="1"/>
</dbReference>
<accession>A0A316EUS5</accession>
<evidence type="ECO:0000313" key="5">
    <source>
        <dbReference type="EMBL" id="PWK35857.1"/>
    </source>
</evidence>
<dbReference type="PROSITE" id="PS50932">
    <property type="entry name" value="HTH_LACI_2"/>
    <property type="match status" value="1"/>
</dbReference>
<comment type="caution">
    <text evidence="5">The sequence shown here is derived from an EMBL/GenBank/DDBJ whole genome shotgun (WGS) entry which is preliminary data.</text>
</comment>
<keyword evidence="1" id="KW-0805">Transcription regulation</keyword>